<feature type="domain" description="CCHC-type" evidence="5">
    <location>
        <begin position="527"/>
        <end position="542"/>
    </location>
</feature>
<accession>A0A8J5L4M4</accession>
<keyword evidence="3" id="KW-0472">Membrane</keyword>
<evidence type="ECO:0000256" key="4">
    <source>
        <dbReference type="SAM" id="SignalP"/>
    </source>
</evidence>
<reference evidence="6 7" key="1">
    <citation type="submission" date="2020-08" db="EMBL/GenBank/DDBJ databases">
        <title>Plant Genome Project.</title>
        <authorList>
            <person name="Zhang R.-G."/>
        </authorList>
    </citation>
    <scope>NUCLEOTIDE SEQUENCE [LARGE SCALE GENOMIC DNA]</scope>
    <source>
        <tissue evidence="6">Rhizome</tissue>
    </source>
</reference>
<feature type="transmembrane region" description="Helical" evidence="3">
    <location>
        <begin position="598"/>
        <end position="626"/>
    </location>
</feature>
<dbReference type="InterPro" id="IPR001878">
    <property type="entry name" value="Znf_CCHC"/>
</dbReference>
<evidence type="ECO:0000256" key="2">
    <source>
        <dbReference type="SAM" id="MobiDB-lite"/>
    </source>
</evidence>
<keyword evidence="1" id="KW-0863">Zinc-finger</keyword>
<comment type="caution">
    <text evidence="6">The sequence shown here is derived from an EMBL/GenBank/DDBJ whole genome shotgun (WGS) entry which is preliminary data.</text>
</comment>
<dbReference type="AlphaFoldDB" id="A0A8J5L4M4"/>
<protein>
    <recommendedName>
        <fullName evidence="5">CCHC-type domain-containing protein</fullName>
    </recommendedName>
</protein>
<dbReference type="GO" id="GO:0003676">
    <property type="term" value="F:nucleic acid binding"/>
    <property type="evidence" value="ECO:0007669"/>
    <property type="project" value="InterPro"/>
</dbReference>
<name>A0A8J5L4M4_ZINOF</name>
<proteinExistence type="predicted"/>
<dbReference type="Pfam" id="PF00098">
    <property type="entry name" value="zf-CCHC"/>
    <property type="match status" value="1"/>
</dbReference>
<dbReference type="PROSITE" id="PS50158">
    <property type="entry name" value="ZF_CCHC"/>
    <property type="match status" value="1"/>
</dbReference>
<keyword evidence="3" id="KW-1133">Transmembrane helix</keyword>
<dbReference type="InterPro" id="IPR036875">
    <property type="entry name" value="Znf_CCHC_sf"/>
</dbReference>
<evidence type="ECO:0000313" key="6">
    <source>
        <dbReference type="EMBL" id="KAG6500725.1"/>
    </source>
</evidence>
<organism evidence="6 7">
    <name type="scientific">Zingiber officinale</name>
    <name type="common">Ginger</name>
    <name type="synonym">Amomum zingiber</name>
    <dbReference type="NCBI Taxonomy" id="94328"/>
    <lineage>
        <taxon>Eukaryota</taxon>
        <taxon>Viridiplantae</taxon>
        <taxon>Streptophyta</taxon>
        <taxon>Embryophyta</taxon>
        <taxon>Tracheophyta</taxon>
        <taxon>Spermatophyta</taxon>
        <taxon>Magnoliopsida</taxon>
        <taxon>Liliopsida</taxon>
        <taxon>Zingiberales</taxon>
        <taxon>Zingiberaceae</taxon>
        <taxon>Zingiber</taxon>
    </lineage>
</organism>
<keyword evidence="1" id="KW-0479">Metal-binding</keyword>
<keyword evidence="7" id="KW-1185">Reference proteome</keyword>
<sequence length="647" mass="72659">MALAKLSQCLALLFLLLALRHLVEACTNELRRAQRWHPWLRRHLLRLKLVSSTVEILWSSVRCEVQQDVEAKDVQEGVQDLLQQVQLRPAGHFRVHAPRLRPLTPPLLLLVDTAVSSSLFSRQPRYRLHLSRKPPRAGNPLSLSSRRQLLLLTTLAAIHAQPLFHSTTPVPSLVAIALQDTASSGRHQPSVVNISIFFGIYSRLSVVLKYVPILHHVYKSLVVLSGLEMIENNLCVKKPSGLVDGAEISVGIKKVEMAATRNVGEGGEQFNQFLVGLTALLQEQSCVHGEQIQQLIRVRESEYALSRVTTSTLPVYRQFRELGPTEFKGSTDPMVAEGWIRSLETIYDFMQLTEVEKVRCAIFMLRDDARIWLAREFLELRQGYMAVAEYVKKFERDCYFVPMIASQPQEELKHFVEVLKAVIRHDIRLSIATSLREGVDQALMSERDINEMVKEAQNKRASYQGRDQLGSGKKKTASIQHSGKQQQKQPSGFRVAVGTTFTSGDKVPCSQCGKIHAGQCLSGSNMCYKCKEQGHYARNCPQLKEPTKGRVFAMTRERVDLNAAIITGKLDFVSLNKSLADLTCDWVLGNFATNPGSLVMYVTFFVFTAVIRIFVVVDGVGMIAILRLEEQIGNLEHVSFLVFAGDL</sequence>
<evidence type="ECO:0000313" key="7">
    <source>
        <dbReference type="Proteomes" id="UP000734854"/>
    </source>
</evidence>
<dbReference type="SMART" id="SM00343">
    <property type="entry name" value="ZnF_C2HC"/>
    <property type="match status" value="1"/>
</dbReference>
<feature type="compositionally biased region" description="Polar residues" evidence="2">
    <location>
        <begin position="477"/>
        <end position="490"/>
    </location>
</feature>
<keyword evidence="4" id="KW-0732">Signal</keyword>
<keyword evidence="3" id="KW-0812">Transmembrane</keyword>
<dbReference type="Gene3D" id="4.10.60.10">
    <property type="entry name" value="Zinc finger, CCHC-type"/>
    <property type="match status" value="1"/>
</dbReference>
<evidence type="ECO:0000256" key="1">
    <source>
        <dbReference type="PROSITE-ProRule" id="PRU00047"/>
    </source>
</evidence>
<feature type="signal peptide" evidence="4">
    <location>
        <begin position="1"/>
        <end position="25"/>
    </location>
</feature>
<evidence type="ECO:0000256" key="3">
    <source>
        <dbReference type="SAM" id="Phobius"/>
    </source>
</evidence>
<dbReference type="SUPFAM" id="SSF57756">
    <property type="entry name" value="Retrovirus zinc finger-like domains"/>
    <property type="match status" value="1"/>
</dbReference>
<dbReference type="PANTHER" id="PTHR34482">
    <property type="entry name" value="DNA DAMAGE-INDUCIBLE PROTEIN 1-LIKE"/>
    <property type="match status" value="1"/>
</dbReference>
<dbReference type="EMBL" id="JACMSC010000011">
    <property type="protein sequence ID" value="KAG6500725.1"/>
    <property type="molecule type" value="Genomic_DNA"/>
</dbReference>
<feature type="region of interest" description="Disordered" evidence="2">
    <location>
        <begin position="455"/>
        <end position="492"/>
    </location>
</feature>
<dbReference type="GO" id="GO:0008270">
    <property type="term" value="F:zinc ion binding"/>
    <property type="evidence" value="ECO:0007669"/>
    <property type="project" value="UniProtKB-KW"/>
</dbReference>
<gene>
    <name evidence="6" type="ORF">ZIOFF_040575</name>
</gene>
<dbReference type="Proteomes" id="UP000734854">
    <property type="component" value="Unassembled WGS sequence"/>
</dbReference>
<evidence type="ECO:0000259" key="5">
    <source>
        <dbReference type="PROSITE" id="PS50158"/>
    </source>
</evidence>
<keyword evidence="1" id="KW-0862">Zinc</keyword>
<feature type="chain" id="PRO_5035280142" description="CCHC-type domain-containing protein" evidence="4">
    <location>
        <begin position="26"/>
        <end position="647"/>
    </location>
</feature>